<keyword evidence="3 5" id="KW-1133">Transmembrane helix</keyword>
<dbReference type="Gene3D" id="1.20.1280.290">
    <property type="match status" value="1"/>
</dbReference>
<keyword evidence="4 5" id="KW-0472">Membrane</keyword>
<reference evidence="6" key="1">
    <citation type="submission" date="2024-01" db="EMBL/GenBank/DDBJ databases">
        <title>The first autotrophic representatives of the genus Thermodesulfovibrio.</title>
        <authorList>
            <person name="Maltseva A.I."/>
            <person name="Elcheninov A.G."/>
            <person name="Kublanov I.V."/>
            <person name="Lebedinsky A.V."/>
            <person name="Frolov E.N."/>
        </authorList>
    </citation>
    <scope>NUCLEOTIDE SEQUENCE</scope>
    <source>
        <strain evidence="6">3907-1M</strain>
    </source>
</reference>
<dbReference type="GO" id="GO:0016020">
    <property type="term" value="C:membrane"/>
    <property type="evidence" value="ECO:0007669"/>
    <property type="project" value="UniProtKB-SubCell"/>
</dbReference>
<comment type="subcellular location">
    <subcellularLocation>
        <location evidence="1">Membrane</location>
        <topology evidence="1">Multi-pass membrane protein</topology>
    </subcellularLocation>
</comment>
<name>A0AAU8GWL2_9BACT</name>
<feature type="transmembrane region" description="Helical" evidence="5">
    <location>
        <begin position="66"/>
        <end position="85"/>
    </location>
</feature>
<evidence type="ECO:0000256" key="2">
    <source>
        <dbReference type="ARBA" id="ARBA00022692"/>
    </source>
</evidence>
<dbReference type="KEGG" id="taut:V4D30_05010"/>
<feature type="transmembrane region" description="Helical" evidence="5">
    <location>
        <begin position="40"/>
        <end position="60"/>
    </location>
</feature>
<protein>
    <submittedName>
        <fullName evidence="6">SemiSWEET transporter</fullName>
    </submittedName>
</protein>
<gene>
    <name evidence="6" type="ORF">V4D30_05010</name>
</gene>
<evidence type="ECO:0000256" key="1">
    <source>
        <dbReference type="ARBA" id="ARBA00004141"/>
    </source>
</evidence>
<dbReference type="GO" id="GO:0051119">
    <property type="term" value="F:sugar transmembrane transporter activity"/>
    <property type="evidence" value="ECO:0007669"/>
    <property type="project" value="InterPro"/>
</dbReference>
<dbReference type="InterPro" id="IPR006603">
    <property type="entry name" value="PQ-loop_rpt"/>
</dbReference>
<dbReference type="InterPro" id="IPR047662">
    <property type="entry name" value="SemiSWEET"/>
</dbReference>
<dbReference type="RefSeq" id="WP_353683239.1">
    <property type="nucleotide sequence ID" value="NZ_CP144373.1"/>
</dbReference>
<evidence type="ECO:0000256" key="4">
    <source>
        <dbReference type="ARBA" id="ARBA00023136"/>
    </source>
</evidence>
<accession>A0AAU8GWL2</accession>
<feature type="transmembrane region" description="Helical" evidence="5">
    <location>
        <begin position="6"/>
        <end position="28"/>
    </location>
</feature>
<proteinExistence type="predicted"/>
<evidence type="ECO:0000256" key="3">
    <source>
        <dbReference type="ARBA" id="ARBA00022989"/>
    </source>
</evidence>
<dbReference type="EMBL" id="CP144373">
    <property type="protein sequence ID" value="XCH45697.1"/>
    <property type="molecule type" value="Genomic_DNA"/>
</dbReference>
<dbReference type="AlphaFoldDB" id="A0AAU8GWL2"/>
<keyword evidence="2 5" id="KW-0812">Transmembrane</keyword>
<dbReference type="Pfam" id="PF04193">
    <property type="entry name" value="PQ-loop"/>
    <property type="match status" value="1"/>
</dbReference>
<dbReference type="NCBIfam" id="NF037968">
    <property type="entry name" value="SemiSWEET_2"/>
    <property type="match status" value="1"/>
</dbReference>
<evidence type="ECO:0000313" key="6">
    <source>
        <dbReference type="EMBL" id="XCH45697.1"/>
    </source>
</evidence>
<organism evidence="6">
    <name type="scientific">Thermodesulfovibrio autotrophicus</name>
    <dbReference type="NCBI Taxonomy" id="3118333"/>
    <lineage>
        <taxon>Bacteria</taxon>
        <taxon>Pseudomonadati</taxon>
        <taxon>Nitrospirota</taxon>
        <taxon>Thermodesulfovibrionia</taxon>
        <taxon>Thermodesulfovibrionales</taxon>
        <taxon>Thermodesulfovibrionaceae</taxon>
        <taxon>Thermodesulfovibrio</taxon>
    </lineage>
</organism>
<evidence type="ECO:0000256" key="5">
    <source>
        <dbReference type="SAM" id="Phobius"/>
    </source>
</evidence>
<sequence>MEFSINLNNIIGIVAGIITTGALVPQALKIYKTKSARDVSLTMFIFLAIGITLWFFYGVLIKELPVILANFVSLILIFSIIFMKIRYG</sequence>